<evidence type="ECO:0000256" key="1">
    <source>
        <dbReference type="ARBA" id="ARBA00022670"/>
    </source>
</evidence>
<evidence type="ECO:0000256" key="2">
    <source>
        <dbReference type="ARBA" id="ARBA00022801"/>
    </source>
</evidence>
<proteinExistence type="predicted"/>
<dbReference type="AlphaFoldDB" id="A0A8X7WF14"/>
<dbReference type="Proteomes" id="UP000886595">
    <property type="component" value="Unassembled WGS sequence"/>
</dbReference>
<name>A0A8X7WF14_BRACI</name>
<reference evidence="4 5" key="1">
    <citation type="submission" date="2020-02" db="EMBL/GenBank/DDBJ databases">
        <authorList>
            <person name="Ma Q."/>
            <person name="Huang Y."/>
            <person name="Song X."/>
            <person name="Pei D."/>
        </authorList>
    </citation>
    <scope>NUCLEOTIDE SEQUENCE [LARGE SCALE GENOMIC DNA]</scope>
    <source>
        <strain evidence="4">Sxm20200214</strain>
        <tissue evidence="4">Leaf</tissue>
    </source>
</reference>
<evidence type="ECO:0000313" key="5">
    <source>
        <dbReference type="Proteomes" id="UP000886595"/>
    </source>
</evidence>
<keyword evidence="2" id="KW-0378">Hydrolase</keyword>
<dbReference type="InterPro" id="IPR003653">
    <property type="entry name" value="Peptidase_C48_C"/>
</dbReference>
<accession>A0A8X7WF14</accession>
<dbReference type="GO" id="GO:0008234">
    <property type="term" value="F:cysteine-type peptidase activity"/>
    <property type="evidence" value="ECO:0007669"/>
    <property type="project" value="InterPro"/>
</dbReference>
<evidence type="ECO:0000313" key="4">
    <source>
        <dbReference type="EMBL" id="KAG2328097.1"/>
    </source>
</evidence>
<feature type="domain" description="Ubiquitin-like protease family profile" evidence="3">
    <location>
        <begin position="40"/>
        <end position="100"/>
    </location>
</feature>
<organism evidence="4 5">
    <name type="scientific">Brassica carinata</name>
    <name type="common">Ethiopian mustard</name>
    <name type="synonym">Abyssinian cabbage</name>
    <dbReference type="NCBI Taxonomy" id="52824"/>
    <lineage>
        <taxon>Eukaryota</taxon>
        <taxon>Viridiplantae</taxon>
        <taxon>Streptophyta</taxon>
        <taxon>Embryophyta</taxon>
        <taxon>Tracheophyta</taxon>
        <taxon>Spermatophyta</taxon>
        <taxon>Magnoliopsida</taxon>
        <taxon>eudicotyledons</taxon>
        <taxon>Gunneridae</taxon>
        <taxon>Pentapetalae</taxon>
        <taxon>rosids</taxon>
        <taxon>malvids</taxon>
        <taxon>Brassicales</taxon>
        <taxon>Brassicaceae</taxon>
        <taxon>Brassiceae</taxon>
        <taxon>Brassica</taxon>
    </lineage>
</organism>
<gene>
    <name evidence="4" type="ORF">Bca52824_010825</name>
</gene>
<protein>
    <recommendedName>
        <fullName evidence="3">Ubiquitin-like protease family profile domain-containing protein</fullName>
    </recommendedName>
</protein>
<sequence length="174" mass="19754">MEAKFANLQGKIEQSLVINVMGVAVTSKDIAAVVDRERPLTAKVVDILVNLIRSNVEKYCALPPGRHAKFFDTRFITALGRAYPKFKKSKNRDNFLFSKGLSFNFTYWKIVVLDCNPSIRSEMALANDLSHVCLMVPYLLKQFGGTSIDMPSGGLMLVSPYHLKIWQRKRRELE</sequence>
<keyword evidence="5" id="KW-1185">Reference proteome</keyword>
<dbReference type="EMBL" id="JAAMPC010000002">
    <property type="protein sequence ID" value="KAG2328097.1"/>
    <property type="molecule type" value="Genomic_DNA"/>
</dbReference>
<comment type="caution">
    <text evidence="4">The sequence shown here is derived from an EMBL/GenBank/DDBJ whole genome shotgun (WGS) entry which is preliminary data.</text>
</comment>
<keyword evidence="1" id="KW-0645">Protease</keyword>
<dbReference type="GO" id="GO:0006508">
    <property type="term" value="P:proteolysis"/>
    <property type="evidence" value="ECO:0007669"/>
    <property type="project" value="UniProtKB-KW"/>
</dbReference>
<evidence type="ECO:0000259" key="3">
    <source>
        <dbReference type="Pfam" id="PF02902"/>
    </source>
</evidence>
<dbReference type="Pfam" id="PF02902">
    <property type="entry name" value="Peptidase_C48"/>
    <property type="match status" value="1"/>
</dbReference>